<dbReference type="SUPFAM" id="SSF52540">
    <property type="entry name" value="P-loop containing nucleoside triphosphate hydrolases"/>
    <property type="match status" value="1"/>
</dbReference>
<evidence type="ECO:0000256" key="1">
    <source>
        <dbReference type="ARBA" id="ARBA00005417"/>
    </source>
</evidence>
<accession>A0A6J6NXA6</accession>
<dbReference type="PANTHER" id="PTHR43553:SF24">
    <property type="entry name" value="ENERGY-COUPLING FACTOR TRANSPORTER ATP-BINDING PROTEIN ECFA1"/>
    <property type="match status" value="1"/>
</dbReference>
<keyword evidence="2" id="KW-0813">Transport</keyword>
<evidence type="ECO:0000259" key="5">
    <source>
        <dbReference type="PROSITE" id="PS50893"/>
    </source>
</evidence>
<keyword evidence="4" id="KW-0067">ATP-binding</keyword>
<sequence length="213" mass="22771">MGENGSGKTSLCWAIQGLGNRSSGSVLLNGSDTAELAKATRLDQVAMIPQRAADLLFLHSLGEELHESDVFAEVAEGTTAALFQKLAGRIDPSIHPRDLSAGQQLAAVLSIQLAKQAKVLILDEPTRGLDYSAKRALAKQLQQLKSPDRTILLATHDIEFIAEVSDRVIRLESGKVVSDASPLTELAWPSPFASQIAQITRTPGLISIGQVIK</sequence>
<dbReference type="InterPro" id="IPR050095">
    <property type="entry name" value="ECF_ABC_transporter_ATP-bd"/>
</dbReference>
<reference evidence="6" key="1">
    <citation type="submission" date="2020-05" db="EMBL/GenBank/DDBJ databases">
        <authorList>
            <person name="Chiriac C."/>
            <person name="Salcher M."/>
            <person name="Ghai R."/>
            <person name="Kavagutti S V."/>
        </authorList>
    </citation>
    <scope>NUCLEOTIDE SEQUENCE</scope>
</reference>
<keyword evidence="3" id="KW-0547">Nucleotide-binding</keyword>
<dbReference type="GO" id="GO:0042626">
    <property type="term" value="F:ATPase-coupled transmembrane transporter activity"/>
    <property type="evidence" value="ECO:0007669"/>
    <property type="project" value="TreeGrafter"/>
</dbReference>
<feature type="domain" description="ABC transporter" evidence="5">
    <location>
        <begin position="1"/>
        <end position="198"/>
    </location>
</feature>
<dbReference type="GO" id="GO:0043190">
    <property type="term" value="C:ATP-binding cassette (ABC) transporter complex"/>
    <property type="evidence" value="ECO:0007669"/>
    <property type="project" value="TreeGrafter"/>
</dbReference>
<evidence type="ECO:0000256" key="4">
    <source>
        <dbReference type="ARBA" id="ARBA00022840"/>
    </source>
</evidence>
<comment type="similarity">
    <text evidence="1">Belongs to the ABC transporter superfamily.</text>
</comment>
<dbReference type="EMBL" id="CAEZXL010000130">
    <property type="protein sequence ID" value="CAB4690612.1"/>
    <property type="molecule type" value="Genomic_DNA"/>
</dbReference>
<dbReference type="InterPro" id="IPR003593">
    <property type="entry name" value="AAA+_ATPase"/>
</dbReference>
<protein>
    <submittedName>
        <fullName evidence="6">Unannotated protein</fullName>
    </submittedName>
</protein>
<evidence type="ECO:0000256" key="2">
    <source>
        <dbReference type="ARBA" id="ARBA00022448"/>
    </source>
</evidence>
<proteinExistence type="inferred from homology"/>
<organism evidence="6">
    <name type="scientific">freshwater metagenome</name>
    <dbReference type="NCBI Taxonomy" id="449393"/>
    <lineage>
        <taxon>unclassified sequences</taxon>
        <taxon>metagenomes</taxon>
        <taxon>ecological metagenomes</taxon>
    </lineage>
</organism>
<evidence type="ECO:0000313" key="6">
    <source>
        <dbReference type="EMBL" id="CAB4690612.1"/>
    </source>
</evidence>
<dbReference type="AlphaFoldDB" id="A0A6J6NXA6"/>
<dbReference type="GO" id="GO:0016887">
    <property type="term" value="F:ATP hydrolysis activity"/>
    <property type="evidence" value="ECO:0007669"/>
    <property type="project" value="InterPro"/>
</dbReference>
<evidence type="ECO:0000256" key="3">
    <source>
        <dbReference type="ARBA" id="ARBA00022741"/>
    </source>
</evidence>
<dbReference type="PANTHER" id="PTHR43553">
    <property type="entry name" value="HEAVY METAL TRANSPORTER"/>
    <property type="match status" value="1"/>
</dbReference>
<dbReference type="InterPro" id="IPR027417">
    <property type="entry name" value="P-loop_NTPase"/>
</dbReference>
<dbReference type="Gene3D" id="3.40.50.300">
    <property type="entry name" value="P-loop containing nucleotide triphosphate hydrolases"/>
    <property type="match status" value="1"/>
</dbReference>
<dbReference type="SMART" id="SM00382">
    <property type="entry name" value="AAA"/>
    <property type="match status" value="1"/>
</dbReference>
<dbReference type="Pfam" id="PF00005">
    <property type="entry name" value="ABC_tran"/>
    <property type="match status" value="1"/>
</dbReference>
<gene>
    <name evidence="6" type="ORF">UFOPK2373_00773</name>
</gene>
<name>A0A6J6NXA6_9ZZZZ</name>
<dbReference type="InterPro" id="IPR003439">
    <property type="entry name" value="ABC_transporter-like_ATP-bd"/>
</dbReference>
<dbReference type="GO" id="GO:0005524">
    <property type="term" value="F:ATP binding"/>
    <property type="evidence" value="ECO:0007669"/>
    <property type="project" value="UniProtKB-KW"/>
</dbReference>
<dbReference type="PROSITE" id="PS50893">
    <property type="entry name" value="ABC_TRANSPORTER_2"/>
    <property type="match status" value="1"/>
</dbReference>